<evidence type="ECO:0000256" key="3">
    <source>
        <dbReference type="ARBA" id="ARBA00012865"/>
    </source>
</evidence>
<feature type="chain" id="PRO_5032453345" description="beta-lactamase" evidence="4">
    <location>
        <begin position="24"/>
        <end position="321"/>
    </location>
</feature>
<dbReference type="NCBIfam" id="NF033103">
    <property type="entry name" value="bla_class_A"/>
    <property type="match status" value="1"/>
</dbReference>
<comment type="catalytic activity">
    <reaction evidence="1">
        <text>a beta-lactam + H2O = a substituted beta-amino acid</text>
        <dbReference type="Rhea" id="RHEA:20401"/>
        <dbReference type="ChEBI" id="CHEBI:15377"/>
        <dbReference type="ChEBI" id="CHEBI:35627"/>
        <dbReference type="ChEBI" id="CHEBI:140347"/>
        <dbReference type="EC" id="3.5.2.6"/>
    </reaction>
</comment>
<comment type="caution">
    <text evidence="6">The sequence shown here is derived from an EMBL/GenBank/DDBJ whole genome shotgun (WGS) entry which is preliminary data.</text>
</comment>
<dbReference type="PANTHER" id="PTHR35333">
    <property type="entry name" value="BETA-LACTAMASE"/>
    <property type="match status" value="1"/>
</dbReference>
<dbReference type="SUPFAM" id="SSF56601">
    <property type="entry name" value="beta-lactamase/transpeptidase-like"/>
    <property type="match status" value="1"/>
</dbReference>
<dbReference type="GO" id="GO:0008800">
    <property type="term" value="F:beta-lactamase activity"/>
    <property type="evidence" value="ECO:0007669"/>
    <property type="project" value="UniProtKB-EC"/>
</dbReference>
<accession>A0A848CHV4</accession>
<evidence type="ECO:0000259" key="5">
    <source>
        <dbReference type="Pfam" id="PF13354"/>
    </source>
</evidence>
<dbReference type="Proteomes" id="UP000522333">
    <property type="component" value="Unassembled WGS sequence"/>
</dbReference>
<name>A0A848CHV4_9BACT</name>
<dbReference type="PANTHER" id="PTHR35333:SF3">
    <property type="entry name" value="BETA-LACTAMASE-TYPE TRANSPEPTIDASE FOLD CONTAINING PROTEIN"/>
    <property type="match status" value="1"/>
</dbReference>
<organism evidence="6 7">
    <name type="scientific">Desulfovibrio piger</name>
    <dbReference type="NCBI Taxonomy" id="901"/>
    <lineage>
        <taxon>Bacteria</taxon>
        <taxon>Pseudomonadati</taxon>
        <taxon>Thermodesulfobacteriota</taxon>
        <taxon>Desulfovibrionia</taxon>
        <taxon>Desulfovibrionales</taxon>
        <taxon>Desulfovibrionaceae</taxon>
        <taxon>Desulfovibrio</taxon>
    </lineage>
</organism>
<proteinExistence type="inferred from homology"/>
<dbReference type="Gene3D" id="3.40.710.10">
    <property type="entry name" value="DD-peptidase/beta-lactamase superfamily"/>
    <property type="match status" value="1"/>
</dbReference>
<dbReference type="EMBL" id="JABAFY010000056">
    <property type="protein sequence ID" value="NME53006.1"/>
    <property type="molecule type" value="Genomic_DNA"/>
</dbReference>
<gene>
    <name evidence="6" type="primary">bla</name>
    <name evidence="6" type="ORF">HF854_10875</name>
</gene>
<dbReference type="InterPro" id="IPR045155">
    <property type="entry name" value="Beta-lactam_cat"/>
</dbReference>
<dbReference type="GO" id="GO:0030655">
    <property type="term" value="P:beta-lactam antibiotic catabolic process"/>
    <property type="evidence" value="ECO:0007669"/>
    <property type="project" value="InterPro"/>
</dbReference>
<dbReference type="InterPro" id="IPR012338">
    <property type="entry name" value="Beta-lactam/transpept-like"/>
</dbReference>
<dbReference type="GO" id="GO:0046677">
    <property type="term" value="P:response to antibiotic"/>
    <property type="evidence" value="ECO:0007669"/>
    <property type="project" value="InterPro"/>
</dbReference>
<feature type="domain" description="Beta-lactamase class A catalytic" evidence="5">
    <location>
        <begin position="67"/>
        <end position="281"/>
    </location>
</feature>
<comment type="similarity">
    <text evidence="2">Belongs to the class-A beta-lactamase family.</text>
</comment>
<dbReference type="Pfam" id="PF13354">
    <property type="entry name" value="Beta-lactamase2"/>
    <property type="match status" value="1"/>
</dbReference>
<dbReference type="AlphaFoldDB" id="A0A848CHV4"/>
<keyword evidence="4" id="KW-0732">Signal</keyword>
<dbReference type="RefSeq" id="WP_168936304.1">
    <property type="nucleotide sequence ID" value="NZ_CAMFBL010000166.1"/>
</dbReference>
<reference evidence="6 7" key="1">
    <citation type="submission" date="2020-04" db="EMBL/GenBank/DDBJ databases">
        <authorList>
            <person name="Hitch T.C.A."/>
            <person name="Wylensek D."/>
            <person name="Clavel T."/>
        </authorList>
    </citation>
    <scope>NUCLEOTIDE SEQUENCE [LARGE SCALE GENOMIC DNA]</scope>
    <source>
        <strain evidence="6 7">PG-251-APC-1</strain>
    </source>
</reference>
<evidence type="ECO:0000313" key="7">
    <source>
        <dbReference type="Proteomes" id="UP000522333"/>
    </source>
</evidence>
<dbReference type="PRINTS" id="PR00118">
    <property type="entry name" value="BLACTAMASEA"/>
</dbReference>
<evidence type="ECO:0000256" key="4">
    <source>
        <dbReference type="SAM" id="SignalP"/>
    </source>
</evidence>
<evidence type="ECO:0000256" key="2">
    <source>
        <dbReference type="ARBA" id="ARBA00009009"/>
    </source>
</evidence>
<evidence type="ECO:0000313" key="6">
    <source>
        <dbReference type="EMBL" id="NME53006.1"/>
    </source>
</evidence>
<feature type="signal peptide" evidence="4">
    <location>
        <begin position="1"/>
        <end position="23"/>
    </location>
</feature>
<sequence length="321" mass="34990">MSRIFPALLLSLALLSPAMPLQAAEGLPATPQAAVDALSLERDIHTLMRNKKALAGVALLTEDGLCAGVHMDAPFPLLSVIKFPLAVAVLEKMQHEQATLTTMIPVRAEQLHTGTHSPLRDQRGRRDMEVSLEDLLRYTVTFSDNNGCDILMEYVGGPAVVEACARRLGADNVFIGHNEDWMHLNIYNQYANWGTPRSMARMLPGFFNSPAFSQEHKDFLTGIMAGTPALPGKILEGLPQGLTAGHKTGSSDRTPQGLKLADNDLAFFRLPDGRYVALAVFLCNSLESPEANLSLIKDITRLSVDWLARQPMLLQGGTARP</sequence>
<evidence type="ECO:0000256" key="1">
    <source>
        <dbReference type="ARBA" id="ARBA00001526"/>
    </source>
</evidence>
<dbReference type="InterPro" id="IPR000871">
    <property type="entry name" value="Beta-lactam_class-A"/>
</dbReference>
<dbReference type="EC" id="3.5.2.6" evidence="3"/>
<protein>
    <recommendedName>
        <fullName evidence="3">beta-lactamase</fullName>
        <ecNumber evidence="3">3.5.2.6</ecNumber>
    </recommendedName>
</protein>